<dbReference type="GO" id="GO:0009506">
    <property type="term" value="C:plasmodesma"/>
    <property type="evidence" value="ECO:0007669"/>
    <property type="project" value="TreeGrafter"/>
</dbReference>
<dbReference type="EMBL" id="CM017327">
    <property type="protein sequence ID" value="KAE8099243.1"/>
    <property type="molecule type" value="Genomic_DNA"/>
</dbReference>
<organism evidence="4 5">
    <name type="scientific">Carpinus fangiana</name>
    <dbReference type="NCBI Taxonomy" id="176857"/>
    <lineage>
        <taxon>Eukaryota</taxon>
        <taxon>Viridiplantae</taxon>
        <taxon>Streptophyta</taxon>
        <taxon>Embryophyta</taxon>
        <taxon>Tracheophyta</taxon>
        <taxon>Spermatophyta</taxon>
        <taxon>Magnoliopsida</taxon>
        <taxon>eudicotyledons</taxon>
        <taxon>Gunneridae</taxon>
        <taxon>Pentapetalae</taxon>
        <taxon>rosids</taxon>
        <taxon>fabids</taxon>
        <taxon>Fagales</taxon>
        <taxon>Betulaceae</taxon>
        <taxon>Carpinus</taxon>
    </lineage>
</organism>
<evidence type="ECO:0000313" key="5">
    <source>
        <dbReference type="Proteomes" id="UP000327013"/>
    </source>
</evidence>
<evidence type="ECO:0000256" key="1">
    <source>
        <dbReference type="ARBA" id="ARBA00004370"/>
    </source>
</evidence>
<keyword evidence="3" id="KW-0812">Transmembrane</keyword>
<dbReference type="GO" id="GO:0005886">
    <property type="term" value="C:plasma membrane"/>
    <property type="evidence" value="ECO:0007669"/>
    <property type="project" value="TreeGrafter"/>
</dbReference>
<evidence type="ECO:0000256" key="2">
    <source>
        <dbReference type="ARBA" id="ARBA00023136"/>
    </source>
</evidence>
<protein>
    <submittedName>
        <fullName evidence="4">Uncharacterized protein</fullName>
    </submittedName>
</protein>
<evidence type="ECO:0000313" key="4">
    <source>
        <dbReference type="EMBL" id="KAE8099243.1"/>
    </source>
</evidence>
<feature type="transmembrane region" description="Helical" evidence="3">
    <location>
        <begin position="31"/>
        <end position="54"/>
    </location>
</feature>
<keyword evidence="3" id="KW-1133">Transmembrane helix</keyword>
<sequence>MYPSSDQPSVMAERQTHLNGASHRHRHRPDLIFKIVVTGLAVLGFSVFVVLLVFTPKSLKIHVTHAFLAQFNLTTNNTLYYNLALKISIENPNKRIGLYYDNIQANDYYGTINSDGYYAYHKFGTVSVTPFYQGYKNTSVLSPVFHGHELLSLETSELSNFSSEKSHGVYSIDVDLNLTIRAMVGRWIKIGHFEPVIMCGLMVPLSSNGKSAASFSTTECELYTDHMFV</sequence>
<keyword evidence="2 3" id="KW-0472">Membrane</keyword>
<dbReference type="PANTHER" id="PTHR31415:SF174">
    <property type="entry name" value="NDR1_HIN1-LIKE PROTEIN 10"/>
    <property type="match status" value="1"/>
</dbReference>
<dbReference type="Proteomes" id="UP000327013">
    <property type="component" value="Chromosome 7"/>
</dbReference>
<dbReference type="OrthoDB" id="1889094at2759"/>
<keyword evidence="5" id="KW-1185">Reference proteome</keyword>
<name>A0A5N6RJM8_9ROSI</name>
<proteinExistence type="predicted"/>
<reference evidence="4 5" key="1">
    <citation type="submission" date="2019-06" db="EMBL/GenBank/DDBJ databases">
        <title>A chromosomal-level reference genome of Carpinus fangiana (Coryloideae, Betulaceae).</title>
        <authorList>
            <person name="Yang X."/>
            <person name="Wang Z."/>
            <person name="Zhang L."/>
            <person name="Hao G."/>
            <person name="Liu J."/>
            <person name="Yang Y."/>
        </authorList>
    </citation>
    <scope>NUCLEOTIDE SEQUENCE [LARGE SCALE GENOMIC DNA]</scope>
    <source>
        <strain evidence="4">Cfa_2016G</strain>
        <tissue evidence="4">Leaf</tissue>
    </source>
</reference>
<dbReference type="AlphaFoldDB" id="A0A5N6RJM8"/>
<dbReference type="GO" id="GO:0098542">
    <property type="term" value="P:defense response to other organism"/>
    <property type="evidence" value="ECO:0007669"/>
    <property type="project" value="InterPro"/>
</dbReference>
<accession>A0A5N6RJM8</accession>
<comment type="subcellular location">
    <subcellularLocation>
        <location evidence="1">Membrane</location>
    </subcellularLocation>
</comment>
<dbReference type="PANTHER" id="PTHR31415">
    <property type="entry name" value="OS05G0367900 PROTEIN"/>
    <property type="match status" value="1"/>
</dbReference>
<gene>
    <name evidence="4" type="ORF">FH972_017240</name>
</gene>
<evidence type="ECO:0000256" key="3">
    <source>
        <dbReference type="SAM" id="Phobius"/>
    </source>
</evidence>
<dbReference type="InterPro" id="IPR044839">
    <property type="entry name" value="NDR1-like"/>
</dbReference>